<evidence type="ECO:0000259" key="2">
    <source>
        <dbReference type="Pfam" id="PF01551"/>
    </source>
</evidence>
<feature type="compositionally biased region" description="Basic and acidic residues" evidence="1">
    <location>
        <begin position="144"/>
        <end position="157"/>
    </location>
</feature>
<name>A0ABZ1C1D9_9FIRM</name>
<feature type="domain" description="M23ase beta-sheet core" evidence="2">
    <location>
        <begin position="199"/>
        <end position="293"/>
    </location>
</feature>
<organism evidence="3 4">
    <name type="scientific">Carboxydichorda subterranea</name>
    <dbReference type="NCBI Taxonomy" id="3109565"/>
    <lineage>
        <taxon>Bacteria</taxon>
        <taxon>Bacillati</taxon>
        <taxon>Bacillota</taxon>
        <taxon>Limnochordia</taxon>
        <taxon>Limnochordales</taxon>
        <taxon>Geochordaceae</taxon>
        <taxon>Carboxydichorda</taxon>
    </lineage>
</organism>
<protein>
    <submittedName>
        <fullName evidence="3">M23 family metallopeptidase</fullName>
        <ecNumber evidence="3">3.4.-.-</ecNumber>
    </submittedName>
</protein>
<dbReference type="GO" id="GO:0016787">
    <property type="term" value="F:hydrolase activity"/>
    <property type="evidence" value="ECO:0007669"/>
    <property type="project" value="UniProtKB-KW"/>
</dbReference>
<dbReference type="PANTHER" id="PTHR21666">
    <property type="entry name" value="PEPTIDASE-RELATED"/>
    <property type="match status" value="1"/>
</dbReference>
<evidence type="ECO:0000313" key="4">
    <source>
        <dbReference type="Proteomes" id="UP001332192"/>
    </source>
</evidence>
<evidence type="ECO:0000256" key="1">
    <source>
        <dbReference type="SAM" id="MobiDB-lite"/>
    </source>
</evidence>
<dbReference type="Gene3D" id="2.60.40.1590">
    <property type="entry name" value="Peptidoglycan hydrolase domains"/>
    <property type="match status" value="1"/>
</dbReference>
<proteinExistence type="predicted"/>
<dbReference type="Proteomes" id="UP001332192">
    <property type="component" value="Chromosome"/>
</dbReference>
<dbReference type="RefSeq" id="WP_324718179.1">
    <property type="nucleotide sequence ID" value="NZ_CP141615.1"/>
</dbReference>
<dbReference type="CDD" id="cd12797">
    <property type="entry name" value="M23_peptidase"/>
    <property type="match status" value="1"/>
</dbReference>
<dbReference type="InterPro" id="IPR016047">
    <property type="entry name" value="M23ase_b-sheet_dom"/>
</dbReference>
<keyword evidence="3" id="KW-0378">Hydrolase</keyword>
<dbReference type="InterPro" id="IPR050570">
    <property type="entry name" value="Cell_wall_metabolism_enzyme"/>
</dbReference>
<feature type="region of interest" description="Disordered" evidence="1">
    <location>
        <begin position="133"/>
        <end position="164"/>
    </location>
</feature>
<dbReference type="InterPro" id="IPR011055">
    <property type="entry name" value="Dup_hybrid_motif"/>
</dbReference>
<evidence type="ECO:0000313" key="3">
    <source>
        <dbReference type="EMBL" id="WRP18909.1"/>
    </source>
</evidence>
<accession>A0ABZ1C1D9</accession>
<dbReference type="Gene3D" id="2.70.70.10">
    <property type="entry name" value="Glucose Permease (Domain IIA)"/>
    <property type="match status" value="1"/>
</dbReference>
<keyword evidence="4" id="KW-1185">Reference proteome</keyword>
<dbReference type="SUPFAM" id="SSF51261">
    <property type="entry name" value="Duplicated hybrid motif"/>
    <property type="match status" value="1"/>
</dbReference>
<dbReference type="EMBL" id="CP141615">
    <property type="protein sequence ID" value="WRP18909.1"/>
    <property type="molecule type" value="Genomic_DNA"/>
</dbReference>
<dbReference type="PANTHER" id="PTHR21666:SF270">
    <property type="entry name" value="MUREIN HYDROLASE ACTIVATOR ENVC"/>
    <property type="match status" value="1"/>
</dbReference>
<sequence>MTGASLAPKRCTALLLAVLAAVLWAGWQVAGGRATPGVRLRLAPREATPGQWVMVRVEGAKAHRLAGEWAGRSFPFYDDGAQGAVALVAVSYFVQPGKHPLVVREDGKEVAAAEVPVRPRAFPVQRLRVDPGKEALIRPQDPADVARRRREDEEVARARSRSNPRPLWQGPFVWPLARPYRLTSEFGLVREVNGAPSGRHSGLDLAAPEGTPVHAPNGGRVVLARDHLATGKTVILDHGWGLFTSYLHLSSIRVREGAFVSKGEILGTVGATGFATGPHLHWAAYLPGGYVDPRSLMERWPPESSSPGS</sequence>
<gene>
    <name evidence="3" type="ORF">U7230_04005</name>
</gene>
<dbReference type="Pfam" id="PF01551">
    <property type="entry name" value="Peptidase_M23"/>
    <property type="match status" value="1"/>
</dbReference>
<dbReference type="EC" id="3.4.-.-" evidence="3"/>
<reference evidence="3 4" key="1">
    <citation type="journal article" date="2024" name="Front. Microbiol.">
        <title>Novel thermophilic genera Geochorda gen. nov. and Carboxydochorda gen. nov. from the deep terrestrial subsurface reveal the ecophysiological diversity in the class Limnochordia.</title>
        <authorList>
            <person name="Karnachuk O.V."/>
            <person name="Lukina A.P."/>
            <person name="Avakyan M.R."/>
            <person name="Kadnikov V.V."/>
            <person name="Begmatov S."/>
            <person name="Beletsky A.V."/>
            <person name="Vlasova K.G."/>
            <person name="Novikov A.A."/>
            <person name="Shcherbakova V.A."/>
            <person name="Mardanov A.V."/>
            <person name="Ravin N.V."/>
        </authorList>
    </citation>
    <scope>NUCLEOTIDE SEQUENCE [LARGE SCALE GENOMIC DNA]</scope>
    <source>
        <strain evidence="3 4">L945</strain>
    </source>
</reference>